<accession>A0A164Y0B4</accession>
<proteinExistence type="predicted"/>
<evidence type="ECO:0000313" key="2">
    <source>
        <dbReference type="Proteomes" id="UP000182631"/>
    </source>
</evidence>
<keyword evidence="2" id="KW-1185">Reference proteome</keyword>
<dbReference type="RefSeq" id="WP_143324515.1">
    <property type="nucleotide sequence ID" value="NZ_FITM01000002.1"/>
</dbReference>
<sequence>MTLGPSAATFTPSLEMELRLDGGDAATGFGANIGAGLASASPEKGLTLELKARGLMAHEAAGSRVGRCRRTLLGTATAQRARPLGPAYPVLGRCPVRRHGGVAPAASGQQQAVDILAAAWRTLPSTTMGAPPVCHCQSVGGRTGLRPAPVGRRLHRYDQHRLRPLGKPP</sequence>
<protein>
    <submittedName>
        <fullName evidence="1">Uncharacterized protein</fullName>
    </submittedName>
</protein>
<name>A0A164Y0B4_9SYNE</name>
<reference evidence="2" key="1">
    <citation type="submission" date="2016-02" db="EMBL/GenBank/DDBJ databases">
        <authorList>
            <person name="liu f."/>
        </authorList>
    </citation>
    <scope>NUCLEOTIDE SEQUENCE [LARGE SCALE GENOMIC DNA]</scope>
</reference>
<gene>
    <name evidence="1" type="ORF">FLM9_14</name>
</gene>
<dbReference type="EMBL" id="FITM01000002">
    <property type="protein sequence ID" value="SAY38234.1"/>
    <property type="molecule type" value="Genomic_DNA"/>
</dbReference>
<dbReference type="Proteomes" id="UP000182631">
    <property type="component" value="Unassembled WGS sequence"/>
</dbReference>
<evidence type="ECO:0000313" key="1">
    <source>
        <dbReference type="EMBL" id="SAY38234.1"/>
    </source>
</evidence>
<dbReference type="AlphaFoldDB" id="A0A164Y0B4"/>
<organism evidence="1 2">
    <name type="scientific">Candidatus Synechococcus spongiarum</name>
    <dbReference type="NCBI Taxonomy" id="431041"/>
    <lineage>
        <taxon>Bacteria</taxon>
        <taxon>Bacillati</taxon>
        <taxon>Cyanobacteriota</taxon>
        <taxon>Cyanophyceae</taxon>
        <taxon>Synechococcales</taxon>
        <taxon>Synechococcaceae</taxon>
        <taxon>Synechococcus</taxon>
    </lineage>
</organism>